<keyword evidence="3" id="KW-0732">Signal</keyword>
<dbReference type="PANTHER" id="PTHR37534">
    <property type="entry name" value="TRANSCRIPTIONAL ACTIVATOR PROTEIN UGA3"/>
    <property type="match status" value="1"/>
</dbReference>
<comment type="subcellular location">
    <subcellularLocation>
        <location evidence="1">Nucleus</location>
    </subcellularLocation>
</comment>
<comment type="caution">
    <text evidence="4">The sequence shown here is derived from an EMBL/GenBank/DDBJ whole genome shotgun (WGS) entry which is preliminary data.</text>
</comment>
<accession>W9XD97</accession>
<feature type="signal peptide" evidence="3">
    <location>
        <begin position="1"/>
        <end position="27"/>
    </location>
</feature>
<gene>
    <name evidence="4" type="ORF">A1O3_09349</name>
</gene>
<dbReference type="GO" id="GO:0005634">
    <property type="term" value="C:nucleus"/>
    <property type="evidence" value="ECO:0007669"/>
    <property type="project" value="UniProtKB-SubCell"/>
</dbReference>
<dbReference type="PANTHER" id="PTHR37534:SF49">
    <property type="entry name" value="LYSINE BIOSYNTHESIS REGULATORY PROTEIN LYS14"/>
    <property type="match status" value="1"/>
</dbReference>
<dbReference type="GO" id="GO:0045944">
    <property type="term" value="P:positive regulation of transcription by RNA polymerase II"/>
    <property type="evidence" value="ECO:0007669"/>
    <property type="project" value="TreeGrafter"/>
</dbReference>
<dbReference type="eggNOG" id="ENOG502SMNZ">
    <property type="taxonomic scope" value="Eukaryota"/>
</dbReference>
<name>W9XD97_9EURO</name>
<dbReference type="GeneID" id="19173433"/>
<dbReference type="RefSeq" id="XP_007737633.1">
    <property type="nucleotide sequence ID" value="XM_007739443.1"/>
</dbReference>
<dbReference type="GO" id="GO:0000976">
    <property type="term" value="F:transcription cis-regulatory region binding"/>
    <property type="evidence" value="ECO:0007669"/>
    <property type="project" value="TreeGrafter"/>
</dbReference>
<dbReference type="HOGENOM" id="CLU_036925_1_1_1"/>
<protein>
    <submittedName>
        <fullName evidence="4">Uncharacterized protein</fullName>
    </submittedName>
</protein>
<evidence type="ECO:0000256" key="2">
    <source>
        <dbReference type="ARBA" id="ARBA00023242"/>
    </source>
</evidence>
<evidence type="ECO:0000256" key="1">
    <source>
        <dbReference type="ARBA" id="ARBA00004123"/>
    </source>
</evidence>
<evidence type="ECO:0000256" key="3">
    <source>
        <dbReference type="SAM" id="SignalP"/>
    </source>
</evidence>
<organism evidence="4 5">
    <name type="scientific">Capronia epimyces CBS 606.96</name>
    <dbReference type="NCBI Taxonomy" id="1182542"/>
    <lineage>
        <taxon>Eukaryota</taxon>
        <taxon>Fungi</taxon>
        <taxon>Dikarya</taxon>
        <taxon>Ascomycota</taxon>
        <taxon>Pezizomycotina</taxon>
        <taxon>Eurotiomycetes</taxon>
        <taxon>Chaetothyriomycetidae</taxon>
        <taxon>Chaetothyriales</taxon>
        <taxon>Herpotrichiellaceae</taxon>
        <taxon>Capronia</taxon>
    </lineage>
</organism>
<evidence type="ECO:0000313" key="5">
    <source>
        <dbReference type="Proteomes" id="UP000019478"/>
    </source>
</evidence>
<evidence type="ECO:0000313" key="4">
    <source>
        <dbReference type="EMBL" id="EXJ78188.1"/>
    </source>
</evidence>
<dbReference type="STRING" id="1182542.W9XD97"/>
<dbReference type="InterPro" id="IPR021858">
    <property type="entry name" value="Fun_TF"/>
</dbReference>
<dbReference type="OrthoDB" id="25818at2759"/>
<keyword evidence="2" id="KW-0539">Nucleus</keyword>
<keyword evidence="5" id="KW-1185">Reference proteome</keyword>
<dbReference type="Proteomes" id="UP000019478">
    <property type="component" value="Unassembled WGS sequence"/>
</dbReference>
<sequence>MLPLSYQHRGLLHALLGLAACHLGSSGIDTSQFNQTSALEHKLSAIQALSAFLIKEEMLGLNAMEEDITLAIVLLLVLHDICESGMSSHGTHLNGVTFLCARFVEQAAEPPSPFRMFLLAALAWLDVLRGFSGAEKLAYPPEVRRYILAANDFSLETLVGCPAEIFHRIGQVLSAGKDFLAGSLSDAEFQALLQESEQSLRDLDLDQEAYPTKDPEWKILAEAYRHSCILRILRFPDSFGLPCDDDRVVESVVAILDASAEIPRGSAFYKRLLFPLFLAGADASTPHQKHYVQLCIDEIKQSTGFRHQAMTGLLDKVWEERAAKTRGWVNVPWMEFVSLPVLRHFIS</sequence>
<dbReference type="AlphaFoldDB" id="W9XD97"/>
<dbReference type="EMBL" id="AMGY01000009">
    <property type="protein sequence ID" value="EXJ78188.1"/>
    <property type="molecule type" value="Genomic_DNA"/>
</dbReference>
<dbReference type="Pfam" id="PF11951">
    <property type="entry name" value="Fungal_trans_2"/>
    <property type="match status" value="1"/>
</dbReference>
<dbReference type="GO" id="GO:0003700">
    <property type="term" value="F:DNA-binding transcription factor activity"/>
    <property type="evidence" value="ECO:0007669"/>
    <property type="project" value="TreeGrafter"/>
</dbReference>
<proteinExistence type="predicted"/>
<feature type="chain" id="PRO_5004931835" evidence="3">
    <location>
        <begin position="28"/>
        <end position="347"/>
    </location>
</feature>
<reference evidence="4 5" key="1">
    <citation type="submission" date="2013-03" db="EMBL/GenBank/DDBJ databases">
        <title>The Genome Sequence of Capronia epimyces CBS 606.96.</title>
        <authorList>
            <consortium name="The Broad Institute Genomics Platform"/>
            <person name="Cuomo C."/>
            <person name="de Hoog S."/>
            <person name="Gorbushina A."/>
            <person name="Walker B."/>
            <person name="Young S.K."/>
            <person name="Zeng Q."/>
            <person name="Gargeya S."/>
            <person name="Fitzgerald M."/>
            <person name="Haas B."/>
            <person name="Abouelleil A."/>
            <person name="Allen A.W."/>
            <person name="Alvarado L."/>
            <person name="Arachchi H.M."/>
            <person name="Berlin A.M."/>
            <person name="Chapman S.B."/>
            <person name="Gainer-Dewar J."/>
            <person name="Goldberg J."/>
            <person name="Griggs A."/>
            <person name="Gujja S."/>
            <person name="Hansen M."/>
            <person name="Howarth C."/>
            <person name="Imamovic A."/>
            <person name="Ireland A."/>
            <person name="Larimer J."/>
            <person name="McCowan C."/>
            <person name="Murphy C."/>
            <person name="Pearson M."/>
            <person name="Poon T.W."/>
            <person name="Priest M."/>
            <person name="Roberts A."/>
            <person name="Saif S."/>
            <person name="Shea T."/>
            <person name="Sisk P."/>
            <person name="Sykes S."/>
            <person name="Wortman J."/>
            <person name="Nusbaum C."/>
            <person name="Birren B."/>
        </authorList>
    </citation>
    <scope>NUCLEOTIDE SEQUENCE [LARGE SCALE GENOMIC DNA]</scope>
    <source>
        <strain evidence="4 5">CBS 606.96</strain>
    </source>
</reference>